<organism evidence="2 3">
    <name type="scientific">Rhodanobacter hydrolyticus</name>
    <dbReference type="NCBI Taxonomy" id="2250595"/>
    <lineage>
        <taxon>Bacteria</taxon>
        <taxon>Pseudomonadati</taxon>
        <taxon>Pseudomonadota</taxon>
        <taxon>Gammaproteobacteria</taxon>
        <taxon>Lysobacterales</taxon>
        <taxon>Rhodanobacteraceae</taxon>
        <taxon>Rhodanobacter</taxon>
    </lineage>
</organism>
<dbReference type="RefSeq" id="WP_404613984.1">
    <property type="nucleotide sequence ID" value="NZ_JADIKK010000008.1"/>
</dbReference>
<keyword evidence="1" id="KW-0472">Membrane</keyword>
<proteinExistence type="predicted"/>
<feature type="transmembrane region" description="Helical" evidence="1">
    <location>
        <begin position="70"/>
        <end position="90"/>
    </location>
</feature>
<dbReference type="EMBL" id="JADIKK010000008">
    <property type="protein sequence ID" value="MFK2877664.1"/>
    <property type="molecule type" value="Genomic_DNA"/>
</dbReference>
<evidence type="ECO:0000256" key="1">
    <source>
        <dbReference type="SAM" id="Phobius"/>
    </source>
</evidence>
<feature type="transmembrane region" description="Helical" evidence="1">
    <location>
        <begin position="102"/>
        <end position="120"/>
    </location>
</feature>
<comment type="caution">
    <text evidence="2">The sequence shown here is derived from an EMBL/GenBank/DDBJ whole genome shotgun (WGS) entry which is preliminary data.</text>
</comment>
<feature type="transmembrane region" description="Helical" evidence="1">
    <location>
        <begin position="12"/>
        <end position="32"/>
    </location>
</feature>
<accession>A0ABW8J998</accession>
<dbReference type="Proteomes" id="UP001620339">
    <property type="component" value="Unassembled WGS sequence"/>
</dbReference>
<gene>
    <name evidence="2" type="ORF">ISP25_11350</name>
</gene>
<sequence>MSVPPPLRSTFVTVLAWVFIGMAGFATLIAALQNLMLQWLFLPAMQAQPMPPLPQGMPVPMQWMFGHMAWFFRAFLLVSSLTLIAAIGLLRRHEWARRMFMGLMGFAIAYHLLGLAWQWWFMGSMDTFVHAPGMPADAGAVMHGFMRAIQLFSTLMALGFCVLFGWIIRRLHSARVRDEFRPWVASS</sequence>
<keyword evidence="3" id="KW-1185">Reference proteome</keyword>
<reference evidence="2 3" key="1">
    <citation type="submission" date="2020-10" db="EMBL/GenBank/DDBJ databases">
        <title>Phylogeny of dyella-like bacteria.</title>
        <authorList>
            <person name="Fu J."/>
        </authorList>
    </citation>
    <scope>NUCLEOTIDE SEQUENCE [LARGE SCALE GENOMIC DNA]</scope>
    <source>
        <strain evidence="2 3">KACC 19113</strain>
    </source>
</reference>
<evidence type="ECO:0000313" key="3">
    <source>
        <dbReference type="Proteomes" id="UP001620339"/>
    </source>
</evidence>
<keyword evidence="1" id="KW-1133">Transmembrane helix</keyword>
<name>A0ABW8J998_9GAMM</name>
<protein>
    <submittedName>
        <fullName evidence="2">Uncharacterized protein</fullName>
    </submittedName>
</protein>
<evidence type="ECO:0000313" key="2">
    <source>
        <dbReference type="EMBL" id="MFK2877664.1"/>
    </source>
</evidence>
<feature type="transmembrane region" description="Helical" evidence="1">
    <location>
        <begin position="148"/>
        <end position="168"/>
    </location>
</feature>
<keyword evidence="1" id="KW-0812">Transmembrane</keyword>